<dbReference type="PANTHER" id="PTHR18964">
    <property type="entry name" value="ROK (REPRESSOR, ORF, KINASE) FAMILY"/>
    <property type="match status" value="1"/>
</dbReference>
<dbReference type="RefSeq" id="WP_168489128.1">
    <property type="nucleotide sequence ID" value="NZ_JAAZSQ010000031.1"/>
</dbReference>
<dbReference type="AlphaFoldDB" id="A0A7X6QMH1"/>
<dbReference type="Gene3D" id="1.10.10.10">
    <property type="entry name" value="Winged helix-like DNA-binding domain superfamily/Winged helix DNA-binding domain"/>
    <property type="match status" value="1"/>
</dbReference>
<dbReference type="InterPro" id="IPR043129">
    <property type="entry name" value="ATPase_NBD"/>
</dbReference>
<keyword evidence="4" id="KW-1185">Reference proteome</keyword>
<dbReference type="InterPro" id="IPR036388">
    <property type="entry name" value="WH-like_DNA-bd_sf"/>
</dbReference>
<dbReference type="InterPro" id="IPR036390">
    <property type="entry name" value="WH_DNA-bd_sf"/>
</dbReference>
<evidence type="ECO:0000313" key="3">
    <source>
        <dbReference type="EMBL" id="NKX56704.1"/>
    </source>
</evidence>
<reference evidence="3 4" key="1">
    <citation type="submission" date="2020-04" db="EMBL/GenBank/DDBJ databases">
        <title>Arthrobacter sp. nov.</title>
        <authorList>
            <person name="Liu S."/>
        </authorList>
    </citation>
    <scope>NUCLEOTIDE SEQUENCE [LARGE SCALE GENOMIC DNA]</scope>
    <source>
        <strain evidence="3 4">E918</strain>
    </source>
</reference>
<evidence type="ECO:0000259" key="2">
    <source>
        <dbReference type="Pfam" id="PF12802"/>
    </source>
</evidence>
<accession>A0A7X6QMH1</accession>
<proteinExistence type="inferred from homology"/>
<dbReference type="PROSITE" id="PS01125">
    <property type="entry name" value="ROK"/>
    <property type="match status" value="1"/>
</dbReference>
<dbReference type="CDD" id="cd00090">
    <property type="entry name" value="HTH_ARSR"/>
    <property type="match status" value="1"/>
</dbReference>
<dbReference type="Proteomes" id="UP000544090">
    <property type="component" value="Unassembled WGS sequence"/>
</dbReference>
<dbReference type="EMBL" id="JAAZSQ010000031">
    <property type="protein sequence ID" value="NKX56704.1"/>
    <property type="molecule type" value="Genomic_DNA"/>
</dbReference>
<dbReference type="SUPFAM" id="SSF53067">
    <property type="entry name" value="Actin-like ATPase domain"/>
    <property type="match status" value="1"/>
</dbReference>
<gene>
    <name evidence="3" type="ORF">HGG74_19710</name>
</gene>
<dbReference type="InterPro" id="IPR000600">
    <property type="entry name" value="ROK"/>
</dbReference>
<dbReference type="SUPFAM" id="SSF46785">
    <property type="entry name" value="Winged helix' DNA-binding domain"/>
    <property type="match status" value="1"/>
</dbReference>
<dbReference type="InterPro" id="IPR000835">
    <property type="entry name" value="HTH_MarR-typ"/>
</dbReference>
<evidence type="ECO:0000313" key="4">
    <source>
        <dbReference type="Proteomes" id="UP000544090"/>
    </source>
</evidence>
<feature type="domain" description="HTH marR-type" evidence="2">
    <location>
        <begin position="14"/>
        <end position="60"/>
    </location>
</feature>
<name>A0A7X6QMH1_9MICC</name>
<dbReference type="GO" id="GO:0003700">
    <property type="term" value="F:DNA-binding transcription factor activity"/>
    <property type="evidence" value="ECO:0007669"/>
    <property type="project" value="InterPro"/>
</dbReference>
<organism evidence="3 4">
    <name type="scientific">Arthrobacter mobilis</name>
    <dbReference type="NCBI Taxonomy" id="2724944"/>
    <lineage>
        <taxon>Bacteria</taxon>
        <taxon>Bacillati</taxon>
        <taxon>Actinomycetota</taxon>
        <taxon>Actinomycetes</taxon>
        <taxon>Micrococcales</taxon>
        <taxon>Micrococcaceae</taxon>
        <taxon>Arthrobacter</taxon>
    </lineage>
</organism>
<dbReference type="Gene3D" id="3.30.420.40">
    <property type="match status" value="2"/>
</dbReference>
<dbReference type="InterPro" id="IPR049874">
    <property type="entry name" value="ROK_cs"/>
</dbReference>
<dbReference type="Pfam" id="PF00480">
    <property type="entry name" value="ROK"/>
    <property type="match status" value="1"/>
</dbReference>
<protein>
    <submittedName>
        <fullName evidence="3">ROK family transcriptional regulator</fullName>
    </submittedName>
</protein>
<dbReference type="PANTHER" id="PTHR18964:SF149">
    <property type="entry name" value="BIFUNCTIONAL UDP-N-ACETYLGLUCOSAMINE 2-EPIMERASE_N-ACETYLMANNOSAMINE KINASE"/>
    <property type="match status" value="1"/>
</dbReference>
<evidence type="ECO:0000256" key="1">
    <source>
        <dbReference type="ARBA" id="ARBA00006479"/>
    </source>
</evidence>
<comment type="similarity">
    <text evidence="1">Belongs to the ROK (NagC/XylR) family.</text>
</comment>
<dbReference type="InterPro" id="IPR011991">
    <property type="entry name" value="ArsR-like_HTH"/>
</dbReference>
<sequence length="411" mass="43707">MQRGTNLGRLGGYNQAVILDAIRRAHEGVARVELVELTGLSPQTISNVVRRLVDEGLVREDRKTVSGPGKPRTLLALEVSSRFAIGIHLDPALVTLVLLNLDGEVVASARYEMPAVGEPDQTVRAMAGHVRELIRSADVAREKILGIGVAAPGPIDVPRGIVVGPPMLHGWESVSLREPLRELTGLPVLLDKDVTAAAVAELWASERAEPENFAFIYLGTGLGAGVVLQGEVLRGATGNIGEIGHFPAQVDVPECFCGRRNCVGMALAFRTLIQQGMDAGLLPPGQDLDKLSLTNEAAYQLCRMARQGQPEALAIFRNAARHLGTAVAHVANLLDVDRIVFGGPWWEGLADFALPMLRQEVQEQFVARAIHEVEVTGSGLGTEVGAIGGACLVLDQTFSPKASGLLLGNPA</sequence>
<comment type="caution">
    <text evidence="3">The sequence shown here is derived from an EMBL/GenBank/DDBJ whole genome shotgun (WGS) entry which is preliminary data.</text>
</comment>
<dbReference type="Pfam" id="PF12802">
    <property type="entry name" value="MarR_2"/>
    <property type="match status" value="1"/>
</dbReference>